<accession>A0AB35S6M5</accession>
<feature type="transmembrane region" description="Helical" evidence="1">
    <location>
        <begin position="16"/>
        <end position="39"/>
    </location>
</feature>
<sequence>MNSILTFLNSLFSQSWWSGVSVLLGALLGAFASIVVSFTQGHREEKRIRHEYYVNQNDRLIADSAAFIRLCLAHNDAVRDEIEAKNRYDNEVRAYQGHPNQDVRIAFEKRREEADATLLDLQESYSRLIMRFPELKDDAQTLLTNLPDRSNESRSAWNKGLSVFRETVTSLYARNERKSLLTWCQRRKKKG</sequence>
<dbReference type="EMBL" id="JAWLRA010000008">
    <property type="protein sequence ID" value="MDW3126254.1"/>
    <property type="molecule type" value="Genomic_DNA"/>
</dbReference>
<name>A0AB35S6M5_BIFLN</name>
<keyword evidence="1" id="KW-0472">Membrane</keyword>
<keyword evidence="1" id="KW-1133">Transmembrane helix</keyword>
<organism evidence="2 3">
    <name type="scientific">Bifidobacterium longum</name>
    <dbReference type="NCBI Taxonomy" id="216816"/>
    <lineage>
        <taxon>Bacteria</taxon>
        <taxon>Bacillati</taxon>
        <taxon>Actinomycetota</taxon>
        <taxon>Actinomycetes</taxon>
        <taxon>Bifidobacteriales</taxon>
        <taxon>Bifidobacteriaceae</taxon>
        <taxon>Bifidobacterium</taxon>
    </lineage>
</organism>
<dbReference type="AlphaFoldDB" id="A0AB35S6M5"/>
<protein>
    <submittedName>
        <fullName evidence="2">Uncharacterized protein</fullName>
    </submittedName>
</protein>
<comment type="caution">
    <text evidence="2">The sequence shown here is derived from an EMBL/GenBank/DDBJ whole genome shotgun (WGS) entry which is preliminary data.</text>
</comment>
<evidence type="ECO:0000256" key="1">
    <source>
        <dbReference type="SAM" id="Phobius"/>
    </source>
</evidence>
<dbReference type="RefSeq" id="WP_080784857.1">
    <property type="nucleotide sequence ID" value="NZ_CAXUAF010000002.1"/>
</dbReference>
<gene>
    <name evidence="2" type="ORF">RS890_03835</name>
</gene>
<keyword evidence="1" id="KW-0812">Transmembrane</keyword>
<evidence type="ECO:0000313" key="3">
    <source>
        <dbReference type="Proteomes" id="UP001277803"/>
    </source>
</evidence>
<proteinExistence type="predicted"/>
<reference evidence="2" key="1">
    <citation type="submission" date="2023-10" db="EMBL/GenBank/DDBJ databases">
        <title>Rapid discrimination of Bifidobacterium longum Subspecies based on MALDI-TOF MS and Machine Learning.</title>
        <authorList>
            <person name="Chen J."/>
        </authorList>
    </citation>
    <scope>NUCLEOTIDE SEQUENCE</scope>
    <source>
        <strain evidence="2">YGMCC0039</strain>
    </source>
</reference>
<evidence type="ECO:0000313" key="2">
    <source>
        <dbReference type="EMBL" id="MDW3126254.1"/>
    </source>
</evidence>
<dbReference type="Proteomes" id="UP001277803">
    <property type="component" value="Unassembled WGS sequence"/>
</dbReference>